<dbReference type="InterPro" id="IPR029062">
    <property type="entry name" value="Class_I_gatase-like"/>
</dbReference>
<dbReference type="InterPro" id="IPR002161">
    <property type="entry name" value="PdxT/SNO"/>
</dbReference>
<evidence type="ECO:0000256" key="2">
    <source>
        <dbReference type="ARBA" id="ARBA00012918"/>
    </source>
</evidence>
<keyword evidence="4" id="KW-0315">Glutamine amidotransferase</keyword>
<name>A0A382I4B3_9ZZZZ</name>
<evidence type="ECO:0000256" key="3">
    <source>
        <dbReference type="ARBA" id="ARBA00022801"/>
    </source>
</evidence>
<feature type="non-terminal residue" evidence="7">
    <location>
        <position position="68"/>
    </location>
</feature>
<dbReference type="GO" id="GO:0004359">
    <property type="term" value="F:glutaminase activity"/>
    <property type="evidence" value="ECO:0007669"/>
    <property type="project" value="UniProtKB-EC"/>
</dbReference>
<reference evidence="7" key="1">
    <citation type="submission" date="2018-05" db="EMBL/GenBank/DDBJ databases">
        <authorList>
            <person name="Lanie J.A."/>
            <person name="Ng W.-L."/>
            <person name="Kazmierczak K.M."/>
            <person name="Andrzejewski T.M."/>
            <person name="Davidsen T.M."/>
            <person name="Wayne K.J."/>
            <person name="Tettelin H."/>
            <person name="Glass J.I."/>
            <person name="Rusch D."/>
            <person name="Podicherti R."/>
            <person name="Tsui H.-C.T."/>
            <person name="Winkler M.E."/>
        </authorList>
    </citation>
    <scope>NUCLEOTIDE SEQUENCE</scope>
</reference>
<evidence type="ECO:0000313" key="7">
    <source>
        <dbReference type="EMBL" id="SVB93551.1"/>
    </source>
</evidence>
<dbReference type="PROSITE" id="PS51130">
    <property type="entry name" value="PDXT_SNO_2"/>
    <property type="match status" value="1"/>
</dbReference>
<dbReference type="Pfam" id="PF01174">
    <property type="entry name" value="SNO"/>
    <property type="match status" value="1"/>
</dbReference>
<dbReference type="AlphaFoldDB" id="A0A382I4B3"/>
<sequence length="68" mass="7611">MMIGVLALQGDYAKHIQILEMLKIQAIEIRYPDELKLIDGLVIPGGESTTMTDLMSRAGFYKPIQIFA</sequence>
<protein>
    <recommendedName>
        <fullName evidence="2">glutaminase</fullName>
        <ecNumber evidence="2">3.5.1.2</ecNumber>
    </recommendedName>
</protein>
<evidence type="ECO:0000256" key="6">
    <source>
        <dbReference type="ARBA" id="ARBA00049534"/>
    </source>
</evidence>
<dbReference type="GO" id="GO:0016829">
    <property type="term" value="F:lyase activity"/>
    <property type="evidence" value="ECO:0007669"/>
    <property type="project" value="UniProtKB-KW"/>
</dbReference>
<dbReference type="EC" id="3.5.1.2" evidence="2"/>
<evidence type="ECO:0000256" key="1">
    <source>
        <dbReference type="ARBA" id="ARBA00008345"/>
    </source>
</evidence>
<keyword evidence="5" id="KW-0456">Lyase</keyword>
<dbReference type="GO" id="GO:0042823">
    <property type="term" value="P:pyridoxal phosphate biosynthetic process"/>
    <property type="evidence" value="ECO:0007669"/>
    <property type="project" value="InterPro"/>
</dbReference>
<dbReference type="SUPFAM" id="SSF52317">
    <property type="entry name" value="Class I glutamine amidotransferase-like"/>
    <property type="match status" value="1"/>
</dbReference>
<dbReference type="Gene3D" id="3.40.50.880">
    <property type="match status" value="1"/>
</dbReference>
<proteinExistence type="inferred from homology"/>
<keyword evidence="3" id="KW-0378">Hydrolase</keyword>
<comment type="similarity">
    <text evidence="1">Belongs to the glutaminase PdxT/SNO family.</text>
</comment>
<dbReference type="PANTHER" id="PTHR31559">
    <property type="entry name" value="PYRIDOXAL 5'-PHOSPHATE SYNTHASE SUBUNIT SNO"/>
    <property type="match status" value="1"/>
</dbReference>
<evidence type="ECO:0000256" key="4">
    <source>
        <dbReference type="ARBA" id="ARBA00022962"/>
    </source>
</evidence>
<dbReference type="GO" id="GO:0005829">
    <property type="term" value="C:cytosol"/>
    <property type="evidence" value="ECO:0007669"/>
    <property type="project" value="TreeGrafter"/>
</dbReference>
<dbReference type="GO" id="GO:0008614">
    <property type="term" value="P:pyridoxine metabolic process"/>
    <property type="evidence" value="ECO:0007669"/>
    <property type="project" value="TreeGrafter"/>
</dbReference>
<evidence type="ECO:0000256" key="5">
    <source>
        <dbReference type="ARBA" id="ARBA00023239"/>
    </source>
</evidence>
<dbReference type="PROSITE" id="PS01236">
    <property type="entry name" value="PDXT_SNO_1"/>
    <property type="match status" value="1"/>
</dbReference>
<dbReference type="GO" id="GO:1903600">
    <property type="term" value="C:glutaminase complex"/>
    <property type="evidence" value="ECO:0007669"/>
    <property type="project" value="TreeGrafter"/>
</dbReference>
<dbReference type="PANTHER" id="PTHR31559:SF0">
    <property type="entry name" value="PYRIDOXAL 5'-PHOSPHATE SYNTHASE SUBUNIT SNO1-RELATED"/>
    <property type="match status" value="1"/>
</dbReference>
<comment type="catalytic activity">
    <reaction evidence="6">
        <text>L-glutamine + H2O = L-glutamate + NH4(+)</text>
        <dbReference type="Rhea" id="RHEA:15889"/>
        <dbReference type="ChEBI" id="CHEBI:15377"/>
        <dbReference type="ChEBI" id="CHEBI:28938"/>
        <dbReference type="ChEBI" id="CHEBI:29985"/>
        <dbReference type="ChEBI" id="CHEBI:58359"/>
        <dbReference type="EC" id="3.5.1.2"/>
    </reaction>
</comment>
<accession>A0A382I4B3</accession>
<dbReference type="EMBL" id="UINC01064670">
    <property type="protein sequence ID" value="SVB93551.1"/>
    <property type="molecule type" value="Genomic_DNA"/>
</dbReference>
<dbReference type="InterPro" id="IPR021196">
    <property type="entry name" value="PdxT/SNO_CS"/>
</dbReference>
<organism evidence="7">
    <name type="scientific">marine metagenome</name>
    <dbReference type="NCBI Taxonomy" id="408172"/>
    <lineage>
        <taxon>unclassified sequences</taxon>
        <taxon>metagenomes</taxon>
        <taxon>ecological metagenomes</taxon>
    </lineage>
</organism>
<gene>
    <name evidence="7" type="ORF">METZ01_LOCUS246405</name>
</gene>